<dbReference type="PANTHER" id="PTHR10434:SF66">
    <property type="entry name" value="PHOSPHOLIPID_GLYCEROL ACYLTRANSFERASE DOMAIN-CONTAINING PROTEIN"/>
    <property type="match status" value="1"/>
</dbReference>
<reference evidence="5" key="1">
    <citation type="journal article" date="2012" name="PLoS ONE">
        <title>Gene sets for utilization of primary and secondary nutrition supplies in the distal gut of endangered iberian lynx.</title>
        <authorList>
            <person name="Alcaide M."/>
            <person name="Messina E."/>
            <person name="Richter M."/>
            <person name="Bargiela R."/>
            <person name="Peplies J."/>
            <person name="Huws S.A."/>
            <person name="Newbold C.J."/>
            <person name="Golyshin P.N."/>
            <person name="Simon M.A."/>
            <person name="Lopez G."/>
            <person name="Yakimov M.M."/>
            <person name="Ferrer M."/>
        </authorList>
    </citation>
    <scope>NUCLEOTIDE SEQUENCE</scope>
</reference>
<dbReference type="Pfam" id="PF01553">
    <property type="entry name" value="Acyltransferase"/>
    <property type="match status" value="1"/>
</dbReference>
<accession>J9FK90</accession>
<feature type="domain" description="Phospholipid/glycerol acyltransferase" evidence="4">
    <location>
        <begin position="74"/>
        <end position="188"/>
    </location>
</feature>
<keyword evidence="3" id="KW-1133">Transmembrane helix</keyword>
<organism evidence="5">
    <name type="scientific">gut metagenome</name>
    <dbReference type="NCBI Taxonomy" id="749906"/>
    <lineage>
        <taxon>unclassified sequences</taxon>
        <taxon>metagenomes</taxon>
        <taxon>organismal metagenomes</taxon>
    </lineage>
</organism>
<evidence type="ECO:0000256" key="3">
    <source>
        <dbReference type="SAM" id="Phobius"/>
    </source>
</evidence>
<protein>
    <submittedName>
        <fullName evidence="5">1-acyl-sn-glycerol-3-phosphate acyltransferase</fullName>
    </submittedName>
</protein>
<feature type="transmembrane region" description="Helical" evidence="3">
    <location>
        <begin position="12"/>
        <end position="35"/>
    </location>
</feature>
<dbReference type="AlphaFoldDB" id="J9FK90"/>
<sequence>MKLLYILYQVCFAIPVLLIATILTAVITIVGSLLGNAHFWGYYPGKIWSQLVCIILLIPVKVVGREKLHDRTSYVFVPNHQGAFDIFLVYGYLGRNFKWMMKKGLRNIPFVGKACESAGHIFVDRSSPHKIMATMQKAKSSLSNGVSVVVFPEGARTFTGHMGYFKRGAFQLADDLQLAVVPITIDGSFEILPRTGIWISRHRMIMTIHDPIPPKGKGATNIRETMKEAYAAVESALPEKHRGMVKNDDQEVI</sequence>
<gene>
    <name evidence="5" type="ORF">EVA_17026</name>
</gene>
<evidence type="ECO:0000313" key="5">
    <source>
        <dbReference type="EMBL" id="EJW94848.1"/>
    </source>
</evidence>
<dbReference type="GO" id="GO:0006654">
    <property type="term" value="P:phosphatidic acid biosynthetic process"/>
    <property type="evidence" value="ECO:0007669"/>
    <property type="project" value="TreeGrafter"/>
</dbReference>
<dbReference type="SUPFAM" id="SSF69593">
    <property type="entry name" value="Glycerol-3-phosphate (1)-acyltransferase"/>
    <property type="match status" value="1"/>
</dbReference>
<name>J9FK90_9ZZZZ</name>
<dbReference type="SMART" id="SM00563">
    <property type="entry name" value="PlsC"/>
    <property type="match status" value="1"/>
</dbReference>
<keyword evidence="1 5" id="KW-0808">Transferase</keyword>
<keyword evidence="3" id="KW-0472">Membrane</keyword>
<evidence type="ECO:0000259" key="4">
    <source>
        <dbReference type="SMART" id="SM00563"/>
    </source>
</evidence>
<dbReference type="PANTHER" id="PTHR10434">
    <property type="entry name" value="1-ACYL-SN-GLYCEROL-3-PHOSPHATE ACYLTRANSFERASE"/>
    <property type="match status" value="1"/>
</dbReference>
<dbReference type="CDD" id="cd07989">
    <property type="entry name" value="LPLAT_AGPAT-like"/>
    <property type="match status" value="1"/>
</dbReference>
<evidence type="ECO:0000256" key="2">
    <source>
        <dbReference type="ARBA" id="ARBA00023315"/>
    </source>
</evidence>
<evidence type="ECO:0000256" key="1">
    <source>
        <dbReference type="ARBA" id="ARBA00022679"/>
    </source>
</evidence>
<dbReference type="InterPro" id="IPR002123">
    <property type="entry name" value="Plipid/glycerol_acylTrfase"/>
</dbReference>
<dbReference type="GO" id="GO:0003841">
    <property type="term" value="F:1-acylglycerol-3-phosphate O-acyltransferase activity"/>
    <property type="evidence" value="ECO:0007669"/>
    <property type="project" value="TreeGrafter"/>
</dbReference>
<keyword evidence="3" id="KW-0812">Transmembrane</keyword>
<keyword evidence="2 5" id="KW-0012">Acyltransferase</keyword>
<comment type="caution">
    <text evidence="5">The sequence shown here is derived from an EMBL/GenBank/DDBJ whole genome shotgun (WGS) entry which is preliminary data.</text>
</comment>
<feature type="transmembrane region" description="Helical" evidence="3">
    <location>
        <begin position="47"/>
        <end position="64"/>
    </location>
</feature>
<proteinExistence type="predicted"/>
<dbReference type="EMBL" id="AMCI01006138">
    <property type="protein sequence ID" value="EJW94848.1"/>
    <property type="molecule type" value="Genomic_DNA"/>
</dbReference>